<evidence type="ECO:0000256" key="7">
    <source>
        <dbReference type="PIRSR" id="PIRSR000138-2"/>
    </source>
</evidence>
<dbReference type="PIRSF" id="PIRSF000138">
    <property type="entry name" value="Al-hdrx_acd_dh"/>
    <property type="match status" value="1"/>
</dbReference>
<feature type="binding site" evidence="7">
    <location>
        <begin position="80"/>
        <end position="82"/>
    </location>
    <ligand>
        <name>FMN</name>
        <dbReference type="ChEBI" id="CHEBI:58210"/>
    </ligand>
</feature>
<name>A0A1I2XAJ1_9HYPH</name>
<feature type="domain" description="FMN hydroxy acid dehydrogenase" evidence="8">
    <location>
        <begin position="1"/>
        <end position="381"/>
    </location>
</feature>
<evidence type="ECO:0000256" key="4">
    <source>
        <dbReference type="ARBA" id="ARBA00023002"/>
    </source>
</evidence>
<feature type="binding site" evidence="7">
    <location>
        <begin position="332"/>
        <end position="333"/>
    </location>
    <ligand>
        <name>FMN</name>
        <dbReference type="ChEBI" id="CHEBI:58210"/>
    </ligand>
</feature>
<dbReference type="InterPro" id="IPR012133">
    <property type="entry name" value="Alpha-hydoxy_acid_DH_FMN"/>
</dbReference>
<dbReference type="Gene3D" id="3.20.20.70">
    <property type="entry name" value="Aldolase class I"/>
    <property type="match status" value="1"/>
</dbReference>
<gene>
    <name evidence="9" type="ORF">SAMN05192565_1369</name>
</gene>
<dbReference type="PANTHER" id="PTHR10578">
    <property type="entry name" value="S -2-HYDROXY-ACID OXIDASE-RELATED"/>
    <property type="match status" value="1"/>
</dbReference>
<feature type="binding site" evidence="7">
    <location>
        <position position="27"/>
    </location>
    <ligand>
        <name>glyoxylate</name>
        <dbReference type="ChEBI" id="CHEBI:36655"/>
    </ligand>
</feature>
<dbReference type="CDD" id="cd02809">
    <property type="entry name" value="alpha_hydroxyacid_oxid_FMN"/>
    <property type="match status" value="1"/>
</dbReference>
<dbReference type="InterPro" id="IPR037396">
    <property type="entry name" value="FMN_HAD"/>
</dbReference>
<evidence type="ECO:0000256" key="2">
    <source>
        <dbReference type="ARBA" id="ARBA00022630"/>
    </source>
</evidence>
<sequence length="381" mass="41947">MRLKDCHSFHDFRRMAKSRLPGPIFDYIDGAADDEVTYRRNTSAFDTCHLVPNVLRGVKDIDMSVTIMGQTLAMPVYCSPTALQRLFHHDGERAVAAAAGKFGTMFGVSSLGTVSLEEARQISGGPQVYQFYFHKDRGLNRAMMNRAKLAGIEVMMLTVDSITGGNRERDKRTGFSIPFRLTLGGMLQFAMKPAWGINYMTHEGFKLPQLDGHVDMGGGALSISRYFTEMLDPSLNWDDVAAMVREWNGQFCLKGVMSVEDAKRAVEIGCTGIILSNHGGRQLDGSRSAFDQLAEIVDAVGDRIDVIMDGGVQRGTQVLKALSLGAKAVGLGRYYLFPLAAAGQPGVERALQLMQAEIERDMRLMGCASIDQLTRSNLRFL</sequence>
<dbReference type="InterPro" id="IPR013785">
    <property type="entry name" value="Aldolase_TIM"/>
</dbReference>
<comment type="cofactor">
    <cofactor evidence="1">
        <name>FMN</name>
        <dbReference type="ChEBI" id="CHEBI:58210"/>
    </cofactor>
</comment>
<evidence type="ECO:0000313" key="10">
    <source>
        <dbReference type="Proteomes" id="UP000199229"/>
    </source>
</evidence>
<feature type="binding site" evidence="7">
    <location>
        <position position="109"/>
    </location>
    <ligand>
        <name>FMN</name>
        <dbReference type="ChEBI" id="CHEBI:58210"/>
    </ligand>
</feature>
<feature type="binding site" evidence="7">
    <location>
        <position position="278"/>
    </location>
    <ligand>
        <name>glyoxylate</name>
        <dbReference type="ChEBI" id="CHEBI:36655"/>
    </ligand>
</feature>
<evidence type="ECO:0000256" key="3">
    <source>
        <dbReference type="ARBA" id="ARBA00022643"/>
    </source>
</evidence>
<dbReference type="InterPro" id="IPR000262">
    <property type="entry name" value="FMN-dep_DH"/>
</dbReference>
<dbReference type="AlphaFoldDB" id="A0A1I2XAJ1"/>
<dbReference type="OrthoDB" id="9770452at2"/>
<dbReference type="RefSeq" id="WP_091975186.1">
    <property type="nucleotide sequence ID" value="NZ_FOPM01000036.1"/>
</dbReference>
<feature type="binding site" evidence="7">
    <location>
        <position position="276"/>
    </location>
    <ligand>
        <name>FMN</name>
        <dbReference type="ChEBI" id="CHEBI:58210"/>
    </ligand>
</feature>
<keyword evidence="4" id="KW-0560">Oxidoreductase</keyword>
<evidence type="ECO:0000256" key="5">
    <source>
        <dbReference type="ARBA" id="ARBA00024042"/>
    </source>
</evidence>
<organism evidence="9 10">
    <name type="scientific">Methylobacterium gossipiicola</name>
    <dbReference type="NCBI Taxonomy" id="582675"/>
    <lineage>
        <taxon>Bacteria</taxon>
        <taxon>Pseudomonadati</taxon>
        <taxon>Pseudomonadota</taxon>
        <taxon>Alphaproteobacteria</taxon>
        <taxon>Hyphomicrobiales</taxon>
        <taxon>Methylobacteriaceae</taxon>
        <taxon>Methylobacterium</taxon>
    </lineage>
</organism>
<feature type="binding site" evidence="7">
    <location>
        <position position="281"/>
    </location>
    <ligand>
        <name>glyoxylate</name>
        <dbReference type="ChEBI" id="CHEBI:36655"/>
    </ligand>
</feature>
<feature type="binding site" evidence="7">
    <location>
        <position position="158"/>
    </location>
    <ligand>
        <name>FMN</name>
        <dbReference type="ChEBI" id="CHEBI:58210"/>
    </ligand>
</feature>
<feature type="binding site" evidence="7">
    <location>
        <position position="167"/>
    </location>
    <ligand>
        <name>glyoxylate</name>
        <dbReference type="ChEBI" id="CHEBI:36655"/>
    </ligand>
</feature>
<dbReference type="SUPFAM" id="SSF51395">
    <property type="entry name" value="FMN-linked oxidoreductases"/>
    <property type="match status" value="1"/>
</dbReference>
<feature type="binding site" evidence="7">
    <location>
        <position position="132"/>
    </location>
    <ligand>
        <name>glyoxylate</name>
        <dbReference type="ChEBI" id="CHEBI:36655"/>
    </ligand>
</feature>
<evidence type="ECO:0000256" key="1">
    <source>
        <dbReference type="ARBA" id="ARBA00001917"/>
    </source>
</evidence>
<accession>A0A1I2XAJ1</accession>
<feature type="binding site" evidence="7">
    <location>
        <position position="130"/>
    </location>
    <ligand>
        <name>FMN</name>
        <dbReference type="ChEBI" id="CHEBI:58210"/>
    </ligand>
</feature>
<dbReference type="GO" id="GO:0016614">
    <property type="term" value="F:oxidoreductase activity, acting on CH-OH group of donors"/>
    <property type="evidence" value="ECO:0007669"/>
    <property type="project" value="UniProtKB-ARBA"/>
</dbReference>
<protein>
    <submittedName>
        <fullName evidence="9">L-lactate dehydrogenase (Cytochrome)/glycolate oxidase</fullName>
    </submittedName>
</protein>
<comment type="similarity">
    <text evidence="5">Belongs to the FMN-dependent alpha-hydroxy acid dehydrogenase family.</text>
</comment>
<proteinExistence type="inferred from homology"/>
<feature type="active site" description="Proton acceptor" evidence="6">
    <location>
        <position position="278"/>
    </location>
</feature>
<dbReference type="EMBL" id="FOPM01000036">
    <property type="protein sequence ID" value="SFH10554.1"/>
    <property type="molecule type" value="Genomic_DNA"/>
</dbReference>
<dbReference type="Proteomes" id="UP000199229">
    <property type="component" value="Unassembled WGS sequence"/>
</dbReference>
<reference evidence="10" key="1">
    <citation type="submission" date="2016-10" db="EMBL/GenBank/DDBJ databases">
        <authorList>
            <person name="Varghese N."/>
            <person name="Submissions S."/>
        </authorList>
    </citation>
    <scope>NUCLEOTIDE SEQUENCE [LARGE SCALE GENOMIC DNA]</scope>
    <source>
        <strain evidence="10">Gh-105</strain>
    </source>
</reference>
<evidence type="ECO:0000313" key="9">
    <source>
        <dbReference type="EMBL" id="SFH10554.1"/>
    </source>
</evidence>
<dbReference type="PROSITE" id="PS51349">
    <property type="entry name" value="FMN_HYDROXY_ACID_DH_2"/>
    <property type="match status" value="1"/>
</dbReference>
<dbReference type="GO" id="GO:0010181">
    <property type="term" value="F:FMN binding"/>
    <property type="evidence" value="ECO:0007669"/>
    <property type="project" value="InterPro"/>
</dbReference>
<dbReference type="InterPro" id="IPR008259">
    <property type="entry name" value="FMN_hydac_DH_AS"/>
</dbReference>
<keyword evidence="3 7" id="KW-0288">FMN</keyword>
<dbReference type="STRING" id="582675.SAMN05192565_1369"/>
<evidence type="ECO:0000256" key="6">
    <source>
        <dbReference type="PIRSR" id="PIRSR000138-1"/>
    </source>
</evidence>
<dbReference type="Pfam" id="PF01070">
    <property type="entry name" value="FMN_dh"/>
    <property type="match status" value="1"/>
</dbReference>
<dbReference type="PANTHER" id="PTHR10578:SF107">
    <property type="entry name" value="2-HYDROXYACID OXIDASE 1"/>
    <property type="match status" value="1"/>
</dbReference>
<feature type="binding site" evidence="7">
    <location>
        <position position="254"/>
    </location>
    <ligand>
        <name>FMN</name>
        <dbReference type="ChEBI" id="CHEBI:58210"/>
    </ligand>
</feature>
<dbReference type="FunFam" id="3.20.20.70:FF:000029">
    <property type="entry name" value="L-lactate dehydrogenase"/>
    <property type="match status" value="1"/>
</dbReference>
<dbReference type="PROSITE" id="PS00557">
    <property type="entry name" value="FMN_HYDROXY_ACID_DH_1"/>
    <property type="match status" value="1"/>
</dbReference>
<evidence type="ECO:0000259" key="8">
    <source>
        <dbReference type="PROSITE" id="PS51349"/>
    </source>
</evidence>
<keyword evidence="2 7" id="KW-0285">Flavoprotein</keyword>
<keyword evidence="10" id="KW-1185">Reference proteome</keyword>